<feature type="chain" id="PRO_5043969977" evidence="1">
    <location>
        <begin position="19"/>
        <end position="474"/>
    </location>
</feature>
<dbReference type="AlphaFoldDB" id="A0AAW7JQN5"/>
<proteinExistence type="predicted"/>
<protein>
    <submittedName>
        <fullName evidence="3">Retropepsin-like aspartic protease</fullName>
        <ecNumber evidence="3">3.4.23.-</ecNumber>
    </submittedName>
</protein>
<organism evidence="3 5">
    <name type="scientific">Leyella lascolaii</name>
    <dbReference type="NCBI Taxonomy" id="1776379"/>
    <lineage>
        <taxon>Bacteria</taxon>
        <taxon>Pseudomonadati</taxon>
        <taxon>Bacteroidota</taxon>
        <taxon>Bacteroidia</taxon>
        <taxon>Bacteroidales</taxon>
        <taxon>Prevotellaceae</taxon>
        <taxon>Leyella</taxon>
    </lineage>
</organism>
<dbReference type="GO" id="GO:0008233">
    <property type="term" value="F:peptidase activity"/>
    <property type="evidence" value="ECO:0007669"/>
    <property type="project" value="UniProtKB-KW"/>
</dbReference>
<accession>A0AAW7JQN5</accession>
<keyword evidence="3" id="KW-0378">Hydrolase</keyword>
<dbReference type="EMBL" id="JAUEIF010000001">
    <property type="protein sequence ID" value="MDN0024200.1"/>
    <property type="molecule type" value="Genomic_DNA"/>
</dbReference>
<keyword evidence="3" id="KW-0645">Protease</keyword>
<dbReference type="Proteomes" id="UP001168478">
    <property type="component" value="Unassembled WGS sequence"/>
</dbReference>
<dbReference type="SUPFAM" id="SSF50630">
    <property type="entry name" value="Acid proteases"/>
    <property type="match status" value="1"/>
</dbReference>
<evidence type="ECO:0000313" key="3">
    <source>
        <dbReference type="EMBL" id="MDN0024200.1"/>
    </source>
</evidence>
<dbReference type="Proteomes" id="UP001167831">
    <property type="component" value="Unassembled WGS sequence"/>
</dbReference>
<dbReference type="Pfam" id="PF13650">
    <property type="entry name" value="Asp_protease_2"/>
    <property type="match status" value="1"/>
</dbReference>
<feature type="signal peptide" evidence="1">
    <location>
        <begin position="1"/>
        <end position="18"/>
    </location>
</feature>
<evidence type="ECO:0000313" key="4">
    <source>
        <dbReference type="Proteomes" id="UP001167831"/>
    </source>
</evidence>
<dbReference type="Gene3D" id="2.40.70.10">
    <property type="entry name" value="Acid Proteases"/>
    <property type="match status" value="2"/>
</dbReference>
<keyword evidence="4" id="KW-1185">Reference proteome</keyword>
<comment type="caution">
    <text evidence="3">The sequence shown here is derived from an EMBL/GenBank/DDBJ whole genome shotgun (WGS) entry which is preliminary data.</text>
</comment>
<evidence type="ECO:0000313" key="2">
    <source>
        <dbReference type="EMBL" id="MDN0021704.1"/>
    </source>
</evidence>
<dbReference type="EMBL" id="JAUEIE010000001">
    <property type="protein sequence ID" value="MDN0021704.1"/>
    <property type="molecule type" value="Genomic_DNA"/>
</dbReference>
<dbReference type="GO" id="GO:0006508">
    <property type="term" value="P:proteolysis"/>
    <property type="evidence" value="ECO:0007669"/>
    <property type="project" value="UniProtKB-KW"/>
</dbReference>
<evidence type="ECO:0000256" key="1">
    <source>
        <dbReference type="SAM" id="SignalP"/>
    </source>
</evidence>
<evidence type="ECO:0000313" key="5">
    <source>
        <dbReference type="Proteomes" id="UP001168478"/>
    </source>
</evidence>
<keyword evidence="1" id="KW-0732">Signal</keyword>
<reference evidence="3" key="1">
    <citation type="submission" date="2023-06" db="EMBL/GenBank/DDBJ databases">
        <authorList>
            <person name="Zeman M."/>
            <person name="Kubasova T."/>
            <person name="Jahodarova E."/>
            <person name="Nykrynova M."/>
            <person name="Rychlik I."/>
        </authorList>
    </citation>
    <scope>NUCLEOTIDE SEQUENCE</scope>
    <source>
        <strain evidence="3">ET15</strain>
        <strain evidence="2">ET37</strain>
    </source>
</reference>
<dbReference type="EC" id="3.4.23.-" evidence="3"/>
<dbReference type="RefSeq" id="WP_289824503.1">
    <property type="nucleotide sequence ID" value="NZ_JAUEIE010000001.1"/>
</dbReference>
<reference evidence="3" key="2">
    <citation type="submission" date="2023-08" db="EMBL/GenBank/DDBJ databases">
        <title>Identification and characterization of horizontal gene transfer across gut microbiota members of farm animals based on homology search.</title>
        <authorList>
            <person name="Schwarzerova J."/>
            <person name="Nykrynova M."/>
            <person name="Jureckova K."/>
            <person name="Cejkova D."/>
            <person name="Rychlik I."/>
        </authorList>
    </citation>
    <scope>NUCLEOTIDE SEQUENCE</scope>
    <source>
        <strain evidence="3">ET15</strain>
        <strain evidence="2">ET37</strain>
    </source>
</reference>
<dbReference type="InterPro" id="IPR021109">
    <property type="entry name" value="Peptidase_aspartic_dom_sf"/>
</dbReference>
<sequence>MRRSVIIAFIIMCGAWHAAAQDADRRAGELINGSDYFALERMMRSSEARRLSPFMHRLASALTAHYFNRPAEACIHIGSLLRENQAELGTESYMSMAFLMGRNLAGAGRYAEAAEFLDSMAVRIRASGTQGQASGTHLLGAMAEEAGIFRAYAAEAPLYRQLHEPGTYSASFYIDGRLHGYRKGGFLTVNGSVNGRPTAIAIDTGAGVNIVPPEEADRLGLRYIGADIRMMGLGVQTGRIAIADILRIGRGMAWANVPFVVVDIKTGNSEADKVLERGWYLTVGVPMLNAMKELQIDCSAHLITVPEKPSPLPDEGPNMMMKDSRNMTLRIEDKDGKPLLMHFDTGDYHTSMNTRWYRAHETEVRDTGIADSMRMAGVGGVEMQHSYTLPSLRLRIGGAEADIDSVSVETGIDLHTGKRLSGTGTAVGGDENAEDGCVGLNIIEHYGKITINMRDMFLRCEEPGKGYRREWLFD</sequence>
<gene>
    <name evidence="2" type="ORF">QVN81_01510</name>
    <name evidence="3" type="ORF">QVN84_01500</name>
</gene>
<name>A0AAW7JQN5_9BACT</name>